<reference evidence="8 9" key="1">
    <citation type="submission" date="2019-03" db="EMBL/GenBank/DDBJ databases">
        <title>The complete genome sequence of Swingsia_sp. F3b2 LMG30590(T).</title>
        <authorList>
            <person name="Chua K.-O."/>
            <person name="Chan K.-G."/>
            <person name="See-Too W.-S."/>
        </authorList>
    </citation>
    <scope>NUCLEOTIDE SEQUENCE [LARGE SCALE GENOMIC DNA]</scope>
    <source>
        <strain evidence="8 9">F3b2</strain>
    </source>
</reference>
<dbReference type="AlphaFoldDB" id="A0A4Y6U7Z5"/>
<evidence type="ECO:0000256" key="4">
    <source>
        <dbReference type="ARBA" id="ARBA00022619"/>
    </source>
</evidence>
<sequence>MSIHLNSAATGLALTPPPRMAIIVSRFNEGVTSGLRDGALAWLAEHGISAEHVDIYEAPGAFEMPLMAKRLIRVGRHEGIICLGCVIKGETAHFEFISLGATLGIMQAQLAAETPVSFGILTVYDEDQALVRSQDDVHNKGREAAAACAESVSFMRTVKP</sequence>
<name>A0A4Y6U7Z5_9PROT</name>
<evidence type="ECO:0000313" key="8">
    <source>
        <dbReference type="EMBL" id="QDH13553.1"/>
    </source>
</evidence>
<dbReference type="PANTHER" id="PTHR21058:SF0">
    <property type="entry name" value="6,7-DIMETHYL-8-RIBITYLLUMAZINE SYNTHASE"/>
    <property type="match status" value="1"/>
</dbReference>
<evidence type="ECO:0000256" key="6">
    <source>
        <dbReference type="ARBA" id="ARBA00048785"/>
    </source>
</evidence>
<comment type="function">
    <text evidence="7">Catalyzes the formation of 6,7-dimethyl-8-ribityllumazine by condensation of 5-amino-6-(D-ribitylamino)uracil with 3,4-dihydroxy-2-butanone 4-phosphate. This is the penultimate step in the biosynthesis of riboflavin.</text>
</comment>
<dbReference type="Pfam" id="PF00885">
    <property type="entry name" value="DMRL_synthase"/>
    <property type="match status" value="1"/>
</dbReference>
<keyword evidence="4 7" id="KW-0686">Riboflavin biosynthesis</keyword>
<dbReference type="GO" id="GO:0000906">
    <property type="term" value="F:6,7-dimethyl-8-ribityllumazine synthase activity"/>
    <property type="evidence" value="ECO:0007669"/>
    <property type="project" value="UniProtKB-UniRule"/>
</dbReference>
<dbReference type="RefSeq" id="WP_141443261.1">
    <property type="nucleotide sequence ID" value="NZ_CP038231.1"/>
</dbReference>
<dbReference type="Proteomes" id="UP000318709">
    <property type="component" value="Chromosome"/>
</dbReference>
<evidence type="ECO:0000256" key="3">
    <source>
        <dbReference type="ARBA" id="ARBA00012664"/>
    </source>
</evidence>
<dbReference type="UniPathway" id="UPA00275">
    <property type="reaction ID" value="UER00404"/>
</dbReference>
<protein>
    <recommendedName>
        <fullName evidence="3 7">6,7-dimethyl-8-ribityllumazine synthase</fullName>
        <shortName evidence="7">DMRL synthase</shortName>
        <shortName evidence="7">LS</shortName>
        <shortName evidence="7">Lumazine synthase</shortName>
        <ecNumber evidence="3 7">2.5.1.78</ecNumber>
    </recommendedName>
</protein>
<dbReference type="PANTHER" id="PTHR21058">
    <property type="entry name" value="6,7-DIMETHYL-8-RIBITYLLUMAZINE SYNTHASE DMRL SYNTHASE LUMAZINE SYNTHASE"/>
    <property type="match status" value="1"/>
</dbReference>
<dbReference type="OrthoDB" id="9809709at2"/>
<comment type="similarity">
    <text evidence="2 7">Belongs to the DMRL synthase family.</text>
</comment>
<dbReference type="InterPro" id="IPR002180">
    <property type="entry name" value="LS/RS"/>
</dbReference>
<dbReference type="NCBIfam" id="TIGR00114">
    <property type="entry name" value="lumazine-synth"/>
    <property type="match status" value="1"/>
</dbReference>
<feature type="binding site" evidence="7">
    <location>
        <position position="27"/>
    </location>
    <ligand>
        <name>5-amino-6-(D-ribitylamino)uracil</name>
        <dbReference type="ChEBI" id="CHEBI:15934"/>
    </ligand>
</feature>
<feature type="active site" description="Proton donor" evidence="7">
    <location>
        <position position="93"/>
    </location>
</feature>
<evidence type="ECO:0000256" key="7">
    <source>
        <dbReference type="HAMAP-Rule" id="MF_00178"/>
    </source>
</evidence>
<evidence type="ECO:0000313" key="9">
    <source>
        <dbReference type="Proteomes" id="UP000318709"/>
    </source>
</evidence>
<dbReference type="KEGG" id="swf:E3E12_04355"/>
<gene>
    <name evidence="7" type="primary">ribH</name>
    <name evidence="8" type="ORF">E3E12_04355</name>
</gene>
<dbReference type="GO" id="GO:0009231">
    <property type="term" value="P:riboflavin biosynthetic process"/>
    <property type="evidence" value="ECO:0007669"/>
    <property type="project" value="UniProtKB-UniRule"/>
</dbReference>
<dbReference type="HAMAP" id="MF_00178">
    <property type="entry name" value="Lumazine_synth"/>
    <property type="match status" value="1"/>
</dbReference>
<feature type="binding site" evidence="7">
    <location>
        <position position="118"/>
    </location>
    <ligand>
        <name>5-amino-6-(D-ribitylamino)uracil</name>
        <dbReference type="ChEBI" id="CHEBI:15934"/>
    </ligand>
</feature>
<feature type="binding site" evidence="7">
    <location>
        <position position="132"/>
    </location>
    <ligand>
        <name>(2S)-2-hydroxy-3-oxobutyl phosphate</name>
        <dbReference type="ChEBI" id="CHEBI:58830"/>
    </ligand>
</feature>
<keyword evidence="5 7" id="KW-0808">Transferase</keyword>
<dbReference type="CDD" id="cd09209">
    <property type="entry name" value="Lumazine_synthase-I"/>
    <property type="match status" value="1"/>
</dbReference>
<feature type="binding site" evidence="7">
    <location>
        <begin position="90"/>
        <end position="91"/>
    </location>
    <ligand>
        <name>(2S)-2-hydroxy-3-oxobutyl phosphate</name>
        <dbReference type="ChEBI" id="CHEBI:58830"/>
    </ligand>
</feature>
<evidence type="ECO:0000256" key="1">
    <source>
        <dbReference type="ARBA" id="ARBA00004917"/>
    </source>
</evidence>
<evidence type="ECO:0000256" key="5">
    <source>
        <dbReference type="ARBA" id="ARBA00022679"/>
    </source>
</evidence>
<keyword evidence="9" id="KW-1185">Reference proteome</keyword>
<dbReference type="GO" id="GO:0009349">
    <property type="term" value="C:riboflavin synthase complex"/>
    <property type="evidence" value="ECO:0007669"/>
    <property type="project" value="UniProtKB-UniRule"/>
</dbReference>
<proteinExistence type="inferred from homology"/>
<evidence type="ECO:0000256" key="2">
    <source>
        <dbReference type="ARBA" id="ARBA00007424"/>
    </source>
</evidence>
<organism evidence="8 9">
    <name type="scientific">Formicincola oecophyllae</name>
    <dbReference type="NCBI Taxonomy" id="2558361"/>
    <lineage>
        <taxon>Bacteria</taxon>
        <taxon>Pseudomonadati</taxon>
        <taxon>Pseudomonadota</taxon>
        <taxon>Alphaproteobacteria</taxon>
        <taxon>Acetobacterales</taxon>
        <taxon>Acetobacteraceae</taxon>
        <taxon>Formicincola</taxon>
    </lineage>
</organism>
<dbReference type="InterPro" id="IPR036467">
    <property type="entry name" value="LS/RS_sf"/>
</dbReference>
<accession>A0A4Y6U7Z5</accession>
<dbReference type="Gene3D" id="3.40.50.960">
    <property type="entry name" value="Lumazine/riboflavin synthase"/>
    <property type="match status" value="1"/>
</dbReference>
<dbReference type="EMBL" id="CP038231">
    <property type="protein sequence ID" value="QDH13553.1"/>
    <property type="molecule type" value="Genomic_DNA"/>
</dbReference>
<feature type="binding site" evidence="7">
    <location>
        <begin position="85"/>
        <end position="87"/>
    </location>
    <ligand>
        <name>5-amino-6-(D-ribitylamino)uracil</name>
        <dbReference type="ChEBI" id="CHEBI:15934"/>
    </ligand>
</feature>
<dbReference type="EC" id="2.5.1.78" evidence="3 7"/>
<feature type="binding site" evidence="7">
    <location>
        <begin position="61"/>
        <end position="63"/>
    </location>
    <ligand>
        <name>5-amino-6-(D-ribitylamino)uracil</name>
        <dbReference type="ChEBI" id="CHEBI:15934"/>
    </ligand>
</feature>
<comment type="catalytic activity">
    <reaction evidence="6 7">
        <text>(2S)-2-hydroxy-3-oxobutyl phosphate + 5-amino-6-(D-ribitylamino)uracil = 6,7-dimethyl-8-(1-D-ribityl)lumazine + phosphate + 2 H2O + H(+)</text>
        <dbReference type="Rhea" id="RHEA:26152"/>
        <dbReference type="ChEBI" id="CHEBI:15377"/>
        <dbReference type="ChEBI" id="CHEBI:15378"/>
        <dbReference type="ChEBI" id="CHEBI:15934"/>
        <dbReference type="ChEBI" id="CHEBI:43474"/>
        <dbReference type="ChEBI" id="CHEBI:58201"/>
        <dbReference type="ChEBI" id="CHEBI:58830"/>
        <dbReference type="EC" id="2.5.1.78"/>
    </reaction>
</comment>
<dbReference type="InterPro" id="IPR034964">
    <property type="entry name" value="LS"/>
</dbReference>
<comment type="pathway">
    <text evidence="1 7">Cofactor biosynthesis; riboflavin biosynthesis; riboflavin from 2-hydroxy-3-oxobutyl phosphate and 5-amino-6-(D-ribitylamino)uracil: step 1/2.</text>
</comment>
<dbReference type="SUPFAM" id="SSF52121">
    <property type="entry name" value="Lumazine synthase"/>
    <property type="match status" value="1"/>
</dbReference>